<name>A0A8D8X2Z0_9HEMI</name>
<keyword evidence="1" id="KW-0732">Signal</keyword>
<reference evidence="2" key="1">
    <citation type="submission" date="2021-05" db="EMBL/GenBank/DDBJ databases">
        <authorList>
            <person name="Alioto T."/>
            <person name="Alioto T."/>
            <person name="Gomez Garrido J."/>
        </authorList>
    </citation>
    <scope>NUCLEOTIDE SEQUENCE</scope>
</reference>
<accession>A0A8D8X2Z0</accession>
<organism evidence="2">
    <name type="scientific">Cacopsylla melanoneura</name>
    <dbReference type="NCBI Taxonomy" id="428564"/>
    <lineage>
        <taxon>Eukaryota</taxon>
        <taxon>Metazoa</taxon>
        <taxon>Ecdysozoa</taxon>
        <taxon>Arthropoda</taxon>
        <taxon>Hexapoda</taxon>
        <taxon>Insecta</taxon>
        <taxon>Pterygota</taxon>
        <taxon>Neoptera</taxon>
        <taxon>Paraneoptera</taxon>
        <taxon>Hemiptera</taxon>
        <taxon>Sternorrhyncha</taxon>
        <taxon>Psylloidea</taxon>
        <taxon>Psyllidae</taxon>
        <taxon>Psyllinae</taxon>
        <taxon>Cacopsylla</taxon>
    </lineage>
</organism>
<feature type="signal peptide" evidence="1">
    <location>
        <begin position="1"/>
        <end position="20"/>
    </location>
</feature>
<evidence type="ECO:0000313" key="2">
    <source>
        <dbReference type="EMBL" id="CAG6680448.1"/>
    </source>
</evidence>
<proteinExistence type="predicted"/>
<dbReference type="EMBL" id="HBUF01252249">
    <property type="protein sequence ID" value="CAG6680448.1"/>
    <property type="molecule type" value="Transcribed_RNA"/>
</dbReference>
<evidence type="ECO:0000256" key="1">
    <source>
        <dbReference type="SAM" id="SignalP"/>
    </source>
</evidence>
<feature type="chain" id="PRO_5034898362" evidence="1">
    <location>
        <begin position="21"/>
        <end position="193"/>
    </location>
</feature>
<dbReference type="AlphaFoldDB" id="A0A8D8X2Z0"/>
<sequence length="193" mass="21663">MKRRMWCLSLIFIPSPLIPAQRSRSQSFLFRLRGCESLRQSCPRFGSAGWSKIPFLEAQKEIHAGGVFSRLKVNPEIDCRPSAEAELLANMDGTFGVLSHGLLLQRKFLADSINEVILKHPSAAADLRKTLSSADSPFRKTSDSLLQFVCGKRSDIILKRRKGHETATRGSPRFFKEIPPAGICLSPKPWRSR</sequence>
<protein>
    <submittedName>
        <fullName evidence="2">Uncharacterized protein</fullName>
    </submittedName>
</protein>